<evidence type="ECO:0000313" key="2">
    <source>
        <dbReference type="Proteomes" id="UP001300502"/>
    </source>
</evidence>
<sequence length="184" mass="21352">MMNRKAIRRNNVQIATQSERNFDIIRTDHRPILVRQLEQDLESQQSNFQQDLKPTPMKNFEQRIKNRLPSRAAMSHLQARDSNLNTNNIGTKSEAQAAPDALCIALRNTTKHGVHLPESILCDRRQLYRFCSDFCYLWTLDELREYCSVAGLLACGTKTELLRRTYLALHHAERECGEAKEGYF</sequence>
<reference evidence="1 2" key="1">
    <citation type="submission" date="2022-07" db="EMBL/GenBank/DDBJ databases">
        <title>Genome-wide signatures of adaptation to extreme environments.</title>
        <authorList>
            <person name="Cho C.H."/>
            <person name="Yoon H.S."/>
        </authorList>
    </citation>
    <scope>NUCLEOTIDE SEQUENCE [LARGE SCALE GENOMIC DNA]</scope>
    <source>
        <strain evidence="1 2">108.79 E11</strain>
    </source>
</reference>
<name>A0AAV9IAM6_9RHOD</name>
<dbReference type="AlphaFoldDB" id="A0AAV9IAM6"/>
<accession>A0AAV9IAM6</accession>
<gene>
    <name evidence="1" type="ORF">GAYE_SCF03G2370</name>
</gene>
<dbReference type="EMBL" id="JANCYU010000023">
    <property type="protein sequence ID" value="KAK4524469.1"/>
    <property type="molecule type" value="Genomic_DNA"/>
</dbReference>
<evidence type="ECO:0008006" key="3">
    <source>
        <dbReference type="Google" id="ProtNLM"/>
    </source>
</evidence>
<keyword evidence="2" id="KW-1185">Reference proteome</keyword>
<evidence type="ECO:0000313" key="1">
    <source>
        <dbReference type="EMBL" id="KAK4524469.1"/>
    </source>
</evidence>
<comment type="caution">
    <text evidence="1">The sequence shown here is derived from an EMBL/GenBank/DDBJ whole genome shotgun (WGS) entry which is preliminary data.</text>
</comment>
<protein>
    <recommendedName>
        <fullName evidence="3">SAP domain-containing protein</fullName>
    </recommendedName>
</protein>
<proteinExistence type="predicted"/>
<dbReference type="Proteomes" id="UP001300502">
    <property type="component" value="Unassembled WGS sequence"/>
</dbReference>
<organism evidence="1 2">
    <name type="scientific">Galdieria yellowstonensis</name>
    <dbReference type="NCBI Taxonomy" id="3028027"/>
    <lineage>
        <taxon>Eukaryota</taxon>
        <taxon>Rhodophyta</taxon>
        <taxon>Bangiophyceae</taxon>
        <taxon>Galdieriales</taxon>
        <taxon>Galdieriaceae</taxon>
        <taxon>Galdieria</taxon>
    </lineage>
</organism>